<dbReference type="GO" id="GO:0005829">
    <property type="term" value="C:cytosol"/>
    <property type="evidence" value="ECO:0007669"/>
    <property type="project" value="TreeGrafter"/>
</dbReference>
<dbReference type="InterPro" id="IPR050275">
    <property type="entry name" value="PGM_Phosphatase"/>
</dbReference>
<organism evidence="1 2">
    <name type="scientific">Hyaloscypha variabilis (strain UAMH 11265 / GT02V1 / F)</name>
    <name type="common">Meliniomyces variabilis</name>
    <dbReference type="NCBI Taxonomy" id="1149755"/>
    <lineage>
        <taxon>Eukaryota</taxon>
        <taxon>Fungi</taxon>
        <taxon>Dikarya</taxon>
        <taxon>Ascomycota</taxon>
        <taxon>Pezizomycotina</taxon>
        <taxon>Leotiomycetes</taxon>
        <taxon>Helotiales</taxon>
        <taxon>Hyaloscyphaceae</taxon>
        <taxon>Hyaloscypha</taxon>
        <taxon>Hyaloscypha variabilis</taxon>
    </lineage>
</organism>
<dbReference type="GO" id="GO:0016791">
    <property type="term" value="F:phosphatase activity"/>
    <property type="evidence" value="ECO:0007669"/>
    <property type="project" value="TreeGrafter"/>
</dbReference>
<dbReference type="CDD" id="cd07067">
    <property type="entry name" value="HP_PGM_like"/>
    <property type="match status" value="1"/>
</dbReference>
<gene>
    <name evidence="1" type="ORF">L207DRAFT_513861</name>
</gene>
<dbReference type="Proteomes" id="UP000235786">
    <property type="component" value="Unassembled WGS sequence"/>
</dbReference>
<dbReference type="PANTHER" id="PTHR48100">
    <property type="entry name" value="BROAD-SPECIFICITY PHOSPHATASE YOR283W-RELATED"/>
    <property type="match status" value="1"/>
</dbReference>
<evidence type="ECO:0000313" key="2">
    <source>
        <dbReference type="Proteomes" id="UP000235786"/>
    </source>
</evidence>
<dbReference type="SUPFAM" id="SSF53254">
    <property type="entry name" value="Phosphoglycerate mutase-like"/>
    <property type="match status" value="1"/>
</dbReference>
<protein>
    <submittedName>
        <fullName evidence="1">Phosphoglycerate mutase-like protein</fullName>
    </submittedName>
</protein>
<dbReference type="Gene3D" id="3.40.50.1240">
    <property type="entry name" value="Phosphoglycerate mutase-like"/>
    <property type="match status" value="1"/>
</dbReference>
<evidence type="ECO:0000313" key="1">
    <source>
        <dbReference type="EMBL" id="PMD37876.1"/>
    </source>
</evidence>
<dbReference type="Pfam" id="PF00300">
    <property type="entry name" value="His_Phos_1"/>
    <property type="match status" value="1"/>
</dbReference>
<dbReference type="PANTHER" id="PTHR48100:SF44">
    <property type="entry name" value="PHOSPHATASE C1620.13-RELATED"/>
    <property type="match status" value="1"/>
</dbReference>
<proteinExistence type="predicted"/>
<dbReference type="AlphaFoldDB" id="A0A2J6RH97"/>
<dbReference type="InterPro" id="IPR013078">
    <property type="entry name" value="His_Pase_superF_clade-1"/>
</dbReference>
<dbReference type="InterPro" id="IPR029033">
    <property type="entry name" value="His_PPase_superfam"/>
</dbReference>
<keyword evidence="2" id="KW-1185">Reference proteome</keyword>
<reference evidence="1 2" key="1">
    <citation type="submission" date="2016-04" db="EMBL/GenBank/DDBJ databases">
        <title>A degradative enzymes factory behind the ericoid mycorrhizal symbiosis.</title>
        <authorList>
            <consortium name="DOE Joint Genome Institute"/>
            <person name="Martino E."/>
            <person name="Morin E."/>
            <person name="Grelet G."/>
            <person name="Kuo A."/>
            <person name="Kohler A."/>
            <person name="Daghino S."/>
            <person name="Barry K."/>
            <person name="Choi C."/>
            <person name="Cichocki N."/>
            <person name="Clum A."/>
            <person name="Copeland A."/>
            <person name="Hainaut M."/>
            <person name="Haridas S."/>
            <person name="Labutti K."/>
            <person name="Lindquist E."/>
            <person name="Lipzen A."/>
            <person name="Khouja H.-R."/>
            <person name="Murat C."/>
            <person name="Ohm R."/>
            <person name="Olson A."/>
            <person name="Spatafora J."/>
            <person name="Veneault-Fourrey C."/>
            <person name="Henrissat B."/>
            <person name="Grigoriev I."/>
            <person name="Martin F."/>
            <person name="Perotto S."/>
        </authorList>
    </citation>
    <scope>NUCLEOTIDE SEQUENCE [LARGE SCALE GENOMIC DNA]</scope>
    <source>
        <strain evidence="1 2">F</strain>
    </source>
</reference>
<sequence length="165" mass="18173">MDPSVPTSTSLAAPNSELFLQPRLVLVRHGKPEVQTDNQPSRWPLSELGRDATASLADKLRTFKFNKISSSPELKASGTAEVLAKELALEVEIDKDLAEHARHSTTFLPQAEFQDKITQLFSNPSKLVFGEETADEAFERFDRALDKASVEADGRDVLVVTHGTL</sequence>
<accession>A0A2J6RH97</accession>
<dbReference type="EMBL" id="KZ613948">
    <property type="protein sequence ID" value="PMD37876.1"/>
    <property type="molecule type" value="Genomic_DNA"/>
</dbReference>
<name>A0A2J6RH97_HYAVF</name>